<accession>A0A7R8Z020</accession>
<dbReference type="SMART" id="SM00587">
    <property type="entry name" value="CHK"/>
    <property type="match status" value="1"/>
</dbReference>
<proteinExistence type="predicted"/>
<dbReference type="AlphaFoldDB" id="A0A7R8Z020"/>
<dbReference type="InterPro" id="IPR015897">
    <property type="entry name" value="CHK_kinase-like"/>
</dbReference>
<name>A0A7R8Z020_HERIL</name>
<dbReference type="SUPFAM" id="SSF56112">
    <property type="entry name" value="Protein kinase-like (PK-like)"/>
    <property type="match status" value="1"/>
</dbReference>
<gene>
    <name evidence="2" type="ORF">HERILL_LOCUS14277</name>
</gene>
<protein>
    <recommendedName>
        <fullName evidence="1">CHK kinase-like domain-containing protein</fullName>
    </recommendedName>
</protein>
<evidence type="ECO:0000313" key="2">
    <source>
        <dbReference type="EMBL" id="CAD7091879.1"/>
    </source>
</evidence>
<dbReference type="EMBL" id="LR899014">
    <property type="protein sequence ID" value="CAD7091879.1"/>
    <property type="molecule type" value="Genomic_DNA"/>
</dbReference>
<dbReference type="PANTHER" id="PTHR11012">
    <property type="entry name" value="PROTEIN KINASE-LIKE DOMAIN-CONTAINING"/>
    <property type="match status" value="1"/>
</dbReference>
<organism evidence="2 3">
    <name type="scientific">Hermetia illucens</name>
    <name type="common">Black soldier fly</name>
    <dbReference type="NCBI Taxonomy" id="343691"/>
    <lineage>
        <taxon>Eukaryota</taxon>
        <taxon>Metazoa</taxon>
        <taxon>Ecdysozoa</taxon>
        <taxon>Arthropoda</taxon>
        <taxon>Hexapoda</taxon>
        <taxon>Insecta</taxon>
        <taxon>Pterygota</taxon>
        <taxon>Neoptera</taxon>
        <taxon>Endopterygota</taxon>
        <taxon>Diptera</taxon>
        <taxon>Brachycera</taxon>
        <taxon>Stratiomyomorpha</taxon>
        <taxon>Stratiomyidae</taxon>
        <taxon>Hermetiinae</taxon>
        <taxon>Hermetia</taxon>
    </lineage>
</organism>
<dbReference type="PANTHER" id="PTHR11012:SF13">
    <property type="entry name" value="CHK KINASE-LIKE DOMAIN-CONTAINING PROTEIN-RELATED"/>
    <property type="match status" value="1"/>
</dbReference>
<dbReference type="Gene3D" id="3.90.1200.10">
    <property type="match status" value="1"/>
</dbReference>
<evidence type="ECO:0000259" key="1">
    <source>
        <dbReference type="SMART" id="SM00587"/>
    </source>
</evidence>
<sequence length="423" mass="49428">MPECNKCELIIENFQPSPDWICSNYMERALQEKYNDKSIRIVNISIKPATAKGDNYASIISRVKVDYTCQGEDQIQNGSYLIKSSFESDEFATEKFSQYGVYEREMEIYGKIFPRLKEMLENVGIYEELVPDTIRIDYDHDSIMFEDLAVRSFVTPERHQGLDLVHAKMILRKLAILQAASAVLGHNEPEIFQSYDRGMFNRHTEAFSPCYLNNLKACAEVVSTWPGYEKCAQKLFALEGMLMEYGKRAFDRKNHHINVLVHGDLWMTNAMFKYNAEKKPIDVIIIDFQFSCWSSPTIDLHYFLNTSLTDELARNNQDELVQYYYETMANTLQSLSFKGKIPSLKEFWMEYMETSFYGFVSACLVQPIHINDQTEDADFAALMKEDERALKFKRTIYKNERVHRTLKRVLPIFDRRGLLEVHQ</sequence>
<dbReference type="Proteomes" id="UP000594454">
    <property type="component" value="Chromosome 6"/>
</dbReference>
<dbReference type="Pfam" id="PF02958">
    <property type="entry name" value="EcKL"/>
    <property type="match status" value="1"/>
</dbReference>
<dbReference type="InParanoid" id="A0A7R8Z020"/>
<dbReference type="InterPro" id="IPR004119">
    <property type="entry name" value="EcKL"/>
</dbReference>
<dbReference type="InterPro" id="IPR011009">
    <property type="entry name" value="Kinase-like_dom_sf"/>
</dbReference>
<dbReference type="OrthoDB" id="411145at2759"/>
<feature type="domain" description="CHK kinase-like" evidence="1">
    <location>
        <begin position="143"/>
        <end position="334"/>
    </location>
</feature>
<reference evidence="2 3" key="1">
    <citation type="submission" date="2020-11" db="EMBL/GenBank/DDBJ databases">
        <authorList>
            <person name="Wallbank WR R."/>
            <person name="Pardo Diaz C."/>
            <person name="Kozak K."/>
            <person name="Martin S."/>
            <person name="Jiggins C."/>
            <person name="Moest M."/>
            <person name="Warren A I."/>
            <person name="Generalovic N T."/>
            <person name="Byers J.R.P. K."/>
            <person name="Montejo-Kovacevich G."/>
            <person name="Yen C E."/>
        </authorList>
    </citation>
    <scope>NUCLEOTIDE SEQUENCE [LARGE SCALE GENOMIC DNA]</scope>
</reference>
<keyword evidence="3" id="KW-1185">Reference proteome</keyword>
<evidence type="ECO:0000313" key="3">
    <source>
        <dbReference type="Proteomes" id="UP000594454"/>
    </source>
</evidence>